<dbReference type="PANTHER" id="PTHR15887:SF1">
    <property type="entry name" value="TRANSMEMBRANE PROTEIN 69"/>
    <property type="match status" value="1"/>
</dbReference>
<name>A0A2G1QJ67_9HYPH</name>
<comment type="caution">
    <text evidence="2">The sequence shown here is derived from an EMBL/GenBank/DDBJ whole genome shotgun (WGS) entry which is preliminary data.</text>
</comment>
<dbReference type="InterPro" id="IPR021836">
    <property type="entry name" value="DUF3429"/>
</dbReference>
<keyword evidence="1" id="KW-0472">Membrane</keyword>
<dbReference type="Pfam" id="PF11911">
    <property type="entry name" value="DUF3429"/>
    <property type="match status" value="1"/>
</dbReference>
<accession>A0A2G1QJ67</accession>
<keyword evidence="3" id="KW-1185">Reference proteome</keyword>
<feature type="transmembrane region" description="Helical" evidence="1">
    <location>
        <begin position="86"/>
        <end position="103"/>
    </location>
</feature>
<dbReference type="Proteomes" id="UP000221168">
    <property type="component" value="Unassembled WGS sequence"/>
</dbReference>
<feature type="transmembrane region" description="Helical" evidence="1">
    <location>
        <begin position="139"/>
        <end position="157"/>
    </location>
</feature>
<dbReference type="PANTHER" id="PTHR15887">
    <property type="entry name" value="TRANSMEMBRANE PROTEIN 69"/>
    <property type="match status" value="1"/>
</dbReference>
<reference evidence="2 3" key="1">
    <citation type="submission" date="2017-10" db="EMBL/GenBank/DDBJ databases">
        <title>Sedimentibacterium mangrovi gen. nov., sp. nov., a novel member of family Phyllobacteriacea isolated from mangrove sediment.</title>
        <authorList>
            <person name="Liao H."/>
            <person name="Tian Y."/>
        </authorList>
    </citation>
    <scope>NUCLEOTIDE SEQUENCE [LARGE SCALE GENOMIC DNA]</scope>
    <source>
        <strain evidence="2 3">X9-2-2</strain>
    </source>
</reference>
<dbReference type="OrthoDB" id="5297436at2"/>
<evidence type="ECO:0000313" key="2">
    <source>
        <dbReference type="EMBL" id="PHP65500.1"/>
    </source>
</evidence>
<proteinExistence type="predicted"/>
<protein>
    <submittedName>
        <fullName evidence="2">DUF3429 domain-containing protein</fullName>
    </submittedName>
</protein>
<organism evidence="2 3">
    <name type="scientific">Zhengella mangrovi</name>
    <dbReference type="NCBI Taxonomy" id="1982044"/>
    <lineage>
        <taxon>Bacteria</taxon>
        <taxon>Pseudomonadati</taxon>
        <taxon>Pseudomonadota</taxon>
        <taxon>Alphaproteobacteria</taxon>
        <taxon>Hyphomicrobiales</taxon>
        <taxon>Notoacmeibacteraceae</taxon>
        <taxon>Zhengella</taxon>
    </lineage>
</organism>
<feature type="transmembrane region" description="Helical" evidence="1">
    <location>
        <begin position="21"/>
        <end position="41"/>
    </location>
</feature>
<dbReference type="RefSeq" id="WP_099308013.1">
    <property type="nucleotide sequence ID" value="NZ_PDVP01000015.1"/>
</dbReference>
<sequence>MQAGSSQEPRTPDGVANERMAMRLALAGFLPFLALTLWLAGIDAAHPWRAMTILLLKGYGAVILSFLGGIRWGMATRDNDAATSRGLLLSVIPSLAGWVALALPDPHAFALLAAGFAGQGAWDQFAVNGGRAPDWFGRLRMRLTLLVVPAMIAAVWLTR</sequence>
<gene>
    <name evidence="2" type="ORF">CSC94_19310</name>
</gene>
<evidence type="ECO:0000256" key="1">
    <source>
        <dbReference type="SAM" id="Phobius"/>
    </source>
</evidence>
<evidence type="ECO:0000313" key="3">
    <source>
        <dbReference type="Proteomes" id="UP000221168"/>
    </source>
</evidence>
<dbReference type="EMBL" id="PDVP01000015">
    <property type="protein sequence ID" value="PHP65500.1"/>
    <property type="molecule type" value="Genomic_DNA"/>
</dbReference>
<keyword evidence="1" id="KW-1133">Transmembrane helix</keyword>
<feature type="transmembrane region" description="Helical" evidence="1">
    <location>
        <begin position="53"/>
        <end position="74"/>
    </location>
</feature>
<keyword evidence="1" id="KW-0812">Transmembrane</keyword>
<dbReference type="AlphaFoldDB" id="A0A2G1QJ67"/>